<feature type="region of interest" description="Disordered" evidence="9">
    <location>
        <begin position="68"/>
        <end position="118"/>
    </location>
</feature>
<dbReference type="Gene3D" id="1.10.486.10">
    <property type="entry name" value="PCRA, domain 4"/>
    <property type="match status" value="1"/>
</dbReference>
<dbReference type="GO" id="GO:0016787">
    <property type="term" value="F:hydrolase activity"/>
    <property type="evidence" value="ECO:0007669"/>
    <property type="project" value="UniProtKB-KW"/>
</dbReference>
<comment type="catalytic activity">
    <reaction evidence="6">
        <text>Couples ATP hydrolysis with the unwinding of duplex DNA by translocating in the 3'-5' direction.</text>
        <dbReference type="EC" id="5.6.2.4"/>
    </reaction>
</comment>
<feature type="domain" description="UvrD-like helicase ATP-binding" evidence="10">
    <location>
        <begin position="307"/>
        <end position="350"/>
    </location>
</feature>
<dbReference type="AlphaFoldDB" id="A0A6P1BP00"/>
<dbReference type="PANTHER" id="PTHR11070">
    <property type="entry name" value="UVRD / RECB / PCRA DNA HELICASE FAMILY MEMBER"/>
    <property type="match status" value="1"/>
</dbReference>
<accession>A0A6P1BP00</accession>
<comment type="caution">
    <text evidence="12">The sequence shown here is derived from an EMBL/GenBank/DDBJ whole genome shotgun (WGS) entry which is preliminary data.</text>
</comment>
<evidence type="ECO:0000256" key="4">
    <source>
        <dbReference type="ARBA" id="ARBA00022840"/>
    </source>
</evidence>
<dbReference type="SUPFAM" id="SSF52540">
    <property type="entry name" value="P-loop containing nucleoside triphosphate hydrolases"/>
    <property type="match status" value="1"/>
</dbReference>
<evidence type="ECO:0000259" key="10">
    <source>
        <dbReference type="Pfam" id="PF00580"/>
    </source>
</evidence>
<evidence type="ECO:0000256" key="2">
    <source>
        <dbReference type="ARBA" id="ARBA00022801"/>
    </source>
</evidence>
<keyword evidence="4" id="KW-0067">ATP-binding</keyword>
<evidence type="ECO:0000256" key="6">
    <source>
        <dbReference type="ARBA" id="ARBA00034617"/>
    </source>
</evidence>
<evidence type="ECO:0000256" key="7">
    <source>
        <dbReference type="ARBA" id="ARBA00034808"/>
    </source>
</evidence>
<feature type="domain" description="UvrD-like helicase C-terminal" evidence="11">
    <location>
        <begin position="481"/>
        <end position="563"/>
    </location>
</feature>
<keyword evidence="13" id="KW-1185">Reference proteome</keyword>
<dbReference type="Proteomes" id="UP000468531">
    <property type="component" value="Unassembled WGS sequence"/>
</dbReference>
<dbReference type="Gene3D" id="3.40.50.300">
    <property type="entry name" value="P-loop containing nucleotide triphosphate hydrolases"/>
    <property type="match status" value="2"/>
</dbReference>
<evidence type="ECO:0000256" key="1">
    <source>
        <dbReference type="ARBA" id="ARBA00022741"/>
    </source>
</evidence>
<dbReference type="GO" id="GO:0000725">
    <property type="term" value="P:recombinational repair"/>
    <property type="evidence" value="ECO:0007669"/>
    <property type="project" value="TreeGrafter"/>
</dbReference>
<comment type="catalytic activity">
    <reaction evidence="8">
        <text>ATP + H2O = ADP + phosphate + H(+)</text>
        <dbReference type="Rhea" id="RHEA:13065"/>
        <dbReference type="ChEBI" id="CHEBI:15377"/>
        <dbReference type="ChEBI" id="CHEBI:15378"/>
        <dbReference type="ChEBI" id="CHEBI:30616"/>
        <dbReference type="ChEBI" id="CHEBI:43474"/>
        <dbReference type="ChEBI" id="CHEBI:456216"/>
        <dbReference type="EC" id="5.6.2.4"/>
    </reaction>
</comment>
<reference evidence="12 13" key="1">
    <citation type="journal article" date="2020" name="Arch. Microbiol.">
        <title>Bradyrhizobium uaiense sp. nov., a new highly efficient cowpea symbiont.</title>
        <authorList>
            <person name="Cabral Michel D."/>
            <person name="Azarias Guimaraes A."/>
            <person name="Martins da Costa E."/>
            <person name="Soares de Carvalho T."/>
            <person name="Balsanelli E."/>
            <person name="Willems A."/>
            <person name="Maltempi de Souza E."/>
            <person name="de Souza Moreira F.M."/>
        </authorList>
    </citation>
    <scope>NUCLEOTIDE SEQUENCE [LARGE SCALE GENOMIC DNA]</scope>
    <source>
        <strain evidence="12 13">UFLA 03-164</strain>
    </source>
</reference>
<evidence type="ECO:0000259" key="11">
    <source>
        <dbReference type="Pfam" id="PF13361"/>
    </source>
</evidence>
<protein>
    <recommendedName>
        <fullName evidence="7">DNA 3'-5' helicase</fullName>
        <ecNumber evidence="7">5.6.2.4</ecNumber>
    </recommendedName>
</protein>
<keyword evidence="2" id="KW-0378">Hydrolase</keyword>
<keyword evidence="5" id="KW-0413">Isomerase</keyword>
<dbReference type="EC" id="5.6.2.4" evidence="7"/>
<dbReference type="InterPro" id="IPR000212">
    <property type="entry name" value="DNA_helicase_UvrD/REP"/>
</dbReference>
<evidence type="ECO:0000313" key="12">
    <source>
        <dbReference type="EMBL" id="NEV00106.1"/>
    </source>
</evidence>
<dbReference type="GO" id="GO:0003677">
    <property type="term" value="F:DNA binding"/>
    <property type="evidence" value="ECO:0007669"/>
    <property type="project" value="InterPro"/>
</dbReference>
<dbReference type="GO" id="GO:0043138">
    <property type="term" value="F:3'-5' DNA helicase activity"/>
    <property type="evidence" value="ECO:0007669"/>
    <property type="project" value="UniProtKB-EC"/>
</dbReference>
<organism evidence="12 13">
    <name type="scientific">Bradyrhizobium uaiense</name>
    <dbReference type="NCBI Taxonomy" id="2594946"/>
    <lineage>
        <taxon>Bacteria</taxon>
        <taxon>Pseudomonadati</taxon>
        <taxon>Pseudomonadota</taxon>
        <taxon>Alphaproteobacteria</taxon>
        <taxon>Hyphomicrobiales</taxon>
        <taxon>Nitrobacteraceae</taxon>
        <taxon>Bradyrhizobium</taxon>
    </lineage>
</organism>
<gene>
    <name evidence="12" type="ORF">FNJ47_30890</name>
</gene>
<dbReference type="InterPro" id="IPR014016">
    <property type="entry name" value="UvrD-like_ATP-bd"/>
</dbReference>
<evidence type="ECO:0000256" key="9">
    <source>
        <dbReference type="SAM" id="MobiDB-lite"/>
    </source>
</evidence>
<keyword evidence="3 12" id="KW-0347">Helicase</keyword>
<evidence type="ECO:0000256" key="3">
    <source>
        <dbReference type="ARBA" id="ARBA00022806"/>
    </source>
</evidence>
<dbReference type="InterPro" id="IPR014017">
    <property type="entry name" value="DNA_helicase_UvrD-like_C"/>
</dbReference>
<dbReference type="EMBL" id="VKHP01000160">
    <property type="protein sequence ID" value="NEV00106.1"/>
    <property type="molecule type" value="Genomic_DNA"/>
</dbReference>
<dbReference type="PANTHER" id="PTHR11070:SF30">
    <property type="entry name" value="F-BOX DNA HELICASE 1"/>
    <property type="match status" value="1"/>
</dbReference>
<evidence type="ECO:0000256" key="5">
    <source>
        <dbReference type="ARBA" id="ARBA00023235"/>
    </source>
</evidence>
<dbReference type="InterPro" id="IPR027417">
    <property type="entry name" value="P-loop_NTPase"/>
</dbReference>
<dbReference type="GO" id="GO:0005524">
    <property type="term" value="F:ATP binding"/>
    <property type="evidence" value="ECO:0007669"/>
    <property type="project" value="UniProtKB-KW"/>
</dbReference>
<evidence type="ECO:0000313" key="13">
    <source>
        <dbReference type="Proteomes" id="UP000468531"/>
    </source>
</evidence>
<evidence type="ECO:0000256" key="8">
    <source>
        <dbReference type="ARBA" id="ARBA00048988"/>
    </source>
</evidence>
<proteinExistence type="predicted"/>
<keyword evidence="1" id="KW-0547">Nucleotide-binding</keyword>
<dbReference type="Pfam" id="PF00580">
    <property type="entry name" value="UvrD-helicase"/>
    <property type="match status" value="1"/>
</dbReference>
<dbReference type="Pfam" id="PF13361">
    <property type="entry name" value="UvrD_C"/>
    <property type="match status" value="1"/>
</dbReference>
<sequence>MGLAAGRHFSVSRQYASWSIAQLEEEFERAQDGGDRAAVERVVSELGFRTTAKARSLLQAAERFLGVVEKPRSEPRGAAKPPPKAKADAAPKLRPAANGKPSRRPTAEQQQAVDQFQRGGSVKINAYAGTGKTSTLEFLAHSTSRRGQYIAFNRSIVRDAEEKFPNTVNCATSHRLAFRATPSAYRSNSEKMTGKVNANQLAEMLNLKRWNVDGRHVLQPRSQGYLILDTLRRYMQSADAELAALHVPRHGSLLAAPDATMRAVTEFALHGAKHVWSRMSSASDSMPLGHDGYLKLWALSSPAIAADFILLDEAQDTNPVVLDVLRKQPAQMIYVGDKYQQIYEWRGAVNAMEKIETQGETYLTTSFRFGTAIAEWASKLLLLLGEKRPLKGNAAVKSRVGSVEPRTILARTNATTIAAIIECLDEGKKPHLVGGTDELMDMLRGVQDLKEGKQSTVPDFFGFDKWEQVVEFAKSGEGDHLMSFVNLVEGRGERQLMWALNRTVDEERSDLTISTAHKAKGREWSTVRLMDDFLRSQPGKLSNGPDPAEVRLFYVALTRAKEAVEVPPTILSLIR</sequence>
<name>A0A6P1BP00_9BRAD</name>